<feature type="transmembrane region" description="Helical" evidence="11">
    <location>
        <begin position="445"/>
        <end position="466"/>
    </location>
</feature>
<accession>A0ABS7TVT5</accession>
<dbReference type="Proteomes" id="UP001139031">
    <property type="component" value="Unassembled WGS sequence"/>
</dbReference>
<evidence type="ECO:0000313" key="13">
    <source>
        <dbReference type="Proteomes" id="UP001139031"/>
    </source>
</evidence>
<dbReference type="PANTHER" id="PTHR11101">
    <property type="entry name" value="PHOSPHATE TRANSPORTER"/>
    <property type="match status" value="1"/>
</dbReference>
<name>A0ABS7TVT5_9BACT</name>
<feature type="transmembrane region" description="Helical" evidence="11">
    <location>
        <begin position="89"/>
        <end position="109"/>
    </location>
</feature>
<evidence type="ECO:0000256" key="6">
    <source>
        <dbReference type="ARBA" id="ARBA00022692"/>
    </source>
</evidence>
<evidence type="ECO:0000256" key="3">
    <source>
        <dbReference type="ARBA" id="ARBA00022448"/>
    </source>
</evidence>
<keyword evidence="3 11" id="KW-0813">Transport</keyword>
<keyword evidence="6 11" id="KW-0812">Transmembrane</keyword>
<keyword evidence="7" id="KW-0769">Symport</keyword>
<keyword evidence="4" id="KW-1003">Cell membrane</keyword>
<evidence type="ECO:0000256" key="7">
    <source>
        <dbReference type="ARBA" id="ARBA00022847"/>
    </source>
</evidence>
<dbReference type="EMBL" id="JAIRAU010000029">
    <property type="protein sequence ID" value="MBZ5712255.1"/>
    <property type="molecule type" value="Genomic_DNA"/>
</dbReference>
<keyword evidence="9 11" id="KW-0472">Membrane</keyword>
<evidence type="ECO:0000256" key="10">
    <source>
        <dbReference type="ARBA" id="ARBA00047348"/>
    </source>
</evidence>
<feature type="transmembrane region" description="Helical" evidence="11">
    <location>
        <begin position="158"/>
        <end position="177"/>
    </location>
</feature>
<keyword evidence="8 11" id="KW-1133">Transmembrane helix</keyword>
<evidence type="ECO:0000256" key="11">
    <source>
        <dbReference type="RuleBase" id="RU363058"/>
    </source>
</evidence>
<dbReference type="Pfam" id="PF01384">
    <property type="entry name" value="PHO4"/>
    <property type="match status" value="1"/>
</dbReference>
<evidence type="ECO:0000256" key="1">
    <source>
        <dbReference type="ARBA" id="ARBA00004651"/>
    </source>
</evidence>
<organism evidence="12 13">
    <name type="scientific">Nannocystis pusilla</name>
    <dbReference type="NCBI Taxonomy" id="889268"/>
    <lineage>
        <taxon>Bacteria</taxon>
        <taxon>Pseudomonadati</taxon>
        <taxon>Myxococcota</taxon>
        <taxon>Polyangia</taxon>
        <taxon>Nannocystales</taxon>
        <taxon>Nannocystaceae</taxon>
        <taxon>Nannocystis</taxon>
    </lineage>
</organism>
<protein>
    <recommendedName>
        <fullName evidence="11">Phosphate transporter</fullName>
    </recommendedName>
</protein>
<comment type="subcellular location">
    <subcellularLocation>
        <location evidence="1">Cell membrane</location>
        <topology evidence="1">Multi-pass membrane protein</topology>
    </subcellularLocation>
    <subcellularLocation>
        <location evidence="11">Membrane</location>
        <topology evidence="11">Multi-pass membrane protein</topology>
    </subcellularLocation>
</comment>
<feature type="transmembrane region" description="Helical" evidence="11">
    <location>
        <begin position="12"/>
        <end position="32"/>
    </location>
</feature>
<gene>
    <name evidence="12" type="ORF">K7C98_23690</name>
</gene>
<evidence type="ECO:0000256" key="5">
    <source>
        <dbReference type="ARBA" id="ARBA00022592"/>
    </source>
</evidence>
<evidence type="ECO:0000256" key="8">
    <source>
        <dbReference type="ARBA" id="ARBA00022989"/>
    </source>
</evidence>
<feature type="transmembrane region" description="Helical" evidence="11">
    <location>
        <begin position="356"/>
        <end position="373"/>
    </location>
</feature>
<feature type="transmembrane region" description="Helical" evidence="11">
    <location>
        <begin position="223"/>
        <end position="245"/>
    </location>
</feature>
<evidence type="ECO:0000256" key="4">
    <source>
        <dbReference type="ARBA" id="ARBA00022475"/>
    </source>
</evidence>
<evidence type="ECO:0000313" key="12">
    <source>
        <dbReference type="EMBL" id="MBZ5712255.1"/>
    </source>
</evidence>
<evidence type="ECO:0000256" key="2">
    <source>
        <dbReference type="ARBA" id="ARBA00005342"/>
    </source>
</evidence>
<dbReference type="RefSeq" id="WP_224194017.1">
    <property type="nucleotide sequence ID" value="NZ_JAIRAU010000029.1"/>
</dbReference>
<feature type="transmembrane region" description="Helical" evidence="11">
    <location>
        <begin position="53"/>
        <end position="77"/>
    </location>
</feature>
<proteinExistence type="inferred from homology"/>
<sequence>MEAMFEGLTTTTGFLLVVSLLIAFGFEFVNGFHDTANAVATVIYTRSLRPWTAVILSGVCNFLGVFVGGLAVALSIIHLLPLELLVSSGVGLGLAMILSLLLAATLWNLGTWYLGLPSSSSHTMIGSILGVGIANSMLPGHEFGAGVNWAKVSDVGMALLLSPLIGFTLAALLLLLAKRLIRDPQLYRAPLGSRPPPPWIRSILIFTCTGVSFAHGSNDGQKGVGLVMLILMGVVPAGFAINMAVTEPQLQRAEAAVVTIHDSLGAAAMAAPGVRAKLAEVEDELQSLKAMLGTAKSPAEIPADQRFAVRRDVLLIDSTLKELDKAKALVLPDEQAEKVKAARADLRELTDYAPNWVLFCVALSLGIGTMVGWKRIVVTVGEKIGKEHLTYAQGASAELVAMSTIGISAGLGLPVSTTHVLSSGVAGTMVAQRAGLQASTVLKIASAWVLTLPASMLLAGTLFLVFRAMLC</sequence>
<reference evidence="12" key="1">
    <citation type="submission" date="2021-08" db="EMBL/GenBank/DDBJ databases">
        <authorList>
            <person name="Stevens D.C."/>
        </authorList>
    </citation>
    <scope>NUCLEOTIDE SEQUENCE</scope>
    <source>
        <strain evidence="12">DSM 53165</strain>
    </source>
</reference>
<keyword evidence="5 11" id="KW-0592">Phosphate transport</keyword>
<dbReference type="PANTHER" id="PTHR11101:SF65">
    <property type="entry name" value="LOW-AFFINITY INORGANIC PHOSPHATE TRANSPORTER PITA-RELATED"/>
    <property type="match status" value="1"/>
</dbReference>
<comment type="similarity">
    <text evidence="2">Belongs to the inorganic phosphate transporter (PiT) (TC 2.A.20) family. Pit subfamily.</text>
</comment>
<comment type="catalytic activity">
    <reaction evidence="10">
        <text>phosphate(in) + H(+)(in) = phosphate(out) + H(+)(out)</text>
        <dbReference type="Rhea" id="RHEA:29939"/>
        <dbReference type="ChEBI" id="CHEBI:15378"/>
        <dbReference type="ChEBI" id="CHEBI:43474"/>
    </reaction>
</comment>
<evidence type="ECO:0000256" key="9">
    <source>
        <dbReference type="ARBA" id="ARBA00023136"/>
    </source>
</evidence>
<comment type="caution">
    <text evidence="12">The sequence shown here is derived from an EMBL/GenBank/DDBJ whole genome shotgun (WGS) entry which is preliminary data.</text>
</comment>
<dbReference type="InterPro" id="IPR001204">
    <property type="entry name" value="Phos_transporter"/>
</dbReference>
<keyword evidence="13" id="KW-1185">Reference proteome</keyword>
<feature type="transmembrane region" description="Helical" evidence="11">
    <location>
        <begin position="121"/>
        <end position="138"/>
    </location>
</feature>